<reference evidence="1 2" key="1">
    <citation type="journal article" date="2015" name="Genome Announc.">
        <title>Complete Genome Sequence of Steroid-Transforming Nocardioides simplex VKM Ac-2033D.</title>
        <authorList>
            <person name="Shtratnikova V.Y."/>
            <person name="Schelkunov M.I."/>
            <person name="Pekov Y.A."/>
            <person name="Fokina V.V."/>
            <person name="Logacheva M.D."/>
            <person name="Sokolov S.L."/>
            <person name="Bragin E.Y."/>
            <person name="Ashapkin V.V."/>
            <person name="Donova M.V."/>
        </authorList>
    </citation>
    <scope>NUCLEOTIDE SEQUENCE [LARGE SCALE GENOMIC DNA]</scope>
    <source>
        <strain evidence="1 2">VKM Ac-2033D</strain>
    </source>
</reference>
<dbReference type="InterPro" id="IPR029069">
    <property type="entry name" value="HotDog_dom_sf"/>
</dbReference>
<dbReference type="AlphaFoldDB" id="A0A0C5XL45"/>
<dbReference type="Gene3D" id="3.10.129.10">
    <property type="entry name" value="Hotdog Thioesterase"/>
    <property type="match status" value="1"/>
</dbReference>
<dbReference type="PANTHER" id="PTHR47260:SF1">
    <property type="entry name" value="UPF0644 PROTEIN PB2B4.06"/>
    <property type="match status" value="1"/>
</dbReference>
<dbReference type="InterPro" id="IPR006683">
    <property type="entry name" value="Thioestr_dom"/>
</dbReference>
<sequence>MEMFVHDEIPSAEVDRREKVLSSLTDSVRDLVDATIRSTVADDELVAVRDEVDALVARLRVAQLPGPAGVRFNSEGRSWNWGNAVVGRGNAIAPPVLNVHDDDNATAYAEVTLGAAYEGPPGMVHGGVSALLLDQIMGETASGFKRLTMTGTLTLRYCRPLPLGPVRLDARIADENGRKITVAATIGVPGEEAAVEATGLFLIPSWAPIDETEQGWSRSAEG</sequence>
<organism evidence="1 2">
    <name type="scientific">Nocardioides simplex</name>
    <name type="common">Arthrobacter simplex</name>
    <dbReference type="NCBI Taxonomy" id="2045"/>
    <lineage>
        <taxon>Bacteria</taxon>
        <taxon>Bacillati</taxon>
        <taxon>Actinomycetota</taxon>
        <taxon>Actinomycetes</taxon>
        <taxon>Propionibacteriales</taxon>
        <taxon>Nocardioidaceae</taxon>
        <taxon>Pimelobacter</taxon>
    </lineage>
</organism>
<dbReference type="InterPro" id="IPR052061">
    <property type="entry name" value="PTE-AB_protein"/>
</dbReference>
<keyword evidence="2" id="KW-1185">Reference proteome</keyword>
<dbReference type="STRING" id="2045.KR76_07410"/>
<proteinExistence type="predicted"/>
<gene>
    <name evidence="1" type="ORF">KR76_07410</name>
</gene>
<dbReference type="OrthoDB" id="5242242at2"/>
<dbReference type="Proteomes" id="UP000030300">
    <property type="component" value="Chromosome"/>
</dbReference>
<name>A0A0C5XL45_NOCSI</name>
<dbReference type="CDD" id="cd03443">
    <property type="entry name" value="PaaI_thioesterase"/>
    <property type="match status" value="1"/>
</dbReference>
<dbReference type="EMBL" id="CP009896">
    <property type="protein sequence ID" value="AJR18212.1"/>
    <property type="molecule type" value="Genomic_DNA"/>
</dbReference>
<evidence type="ECO:0000313" key="1">
    <source>
        <dbReference type="EMBL" id="AJR18212.1"/>
    </source>
</evidence>
<dbReference type="KEGG" id="psim:KR76_07410"/>
<evidence type="ECO:0000313" key="2">
    <source>
        <dbReference type="Proteomes" id="UP000030300"/>
    </source>
</evidence>
<dbReference type="HOGENOM" id="CLU_094961_0_1_11"/>
<accession>A0A0C5XL45</accession>
<dbReference type="SUPFAM" id="SSF54637">
    <property type="entry name" value="Thioesterase/thiol ester dehydrase-isomerase"/>
    <property type="match status" value="1"/>
</dbReference>
<dbReference type="PANTHER" id="PTHR47260">
    <property type="entry name" value="UPF0644 PROTEIN PB2B4.06"/>
    <property type="match status" value="1"/>
</dbReference>
<protein>
    <submittedName>
        <fullName evidence="1">Uncharacterized protein</fullName>
    </submittedName>
</protein>
<dbReference type="Pfam" id="PF03061">
    <property type="entry name" value="4HBT"/>
    <property type="match status" value="1"/>
</dbReference>